<dbReference type="InterPro" id="IPR003778">
    <property type="entry name" value="CT_A_B"/>
</dbReference>
<dbReference type="GO" id="GO:0016787">
    <property type="term" value="F:hydrolase activity"/>
    <property type="evidence" value="ECO:0007669"/>
    <property type="project" value="UniProtKB-KW"/>
</dbReference>
<evidence type="ECO:0000256" key="3">
    <source>
        <dbReference type="ARBA" id="ARBA00022840"/>
    </source>
</evidence>
<accession>A0A6J6D2M8</accession>
<dbReference type="AlphaFoldDB" id="A0A6J6D2M8"/>
<dbReference type="InterPro" id="IPR029000">
    <property type="entry name" value="Cyclophilin-like_dom_sf"/>
</dbReference>
<keyword evidence="2" id="KW-0378">Hydrolase</keyword>
<evidence type="ECO:0000256" key="2">
    <source>
        <dbReference type="ARBA" id="ARBA00022801"/>
    </source>
</evidence>
<feature type="domain" description="Carboxyltransferase" evidence="4">
    <location>
        <begin position="37"/>
        <end position="313"/>
    </location>
</feature>
<organism evidence="5">
    <name type="scientific">freshwater metagenome</name>
    <dbReference type="NCBI Taxonomy" id="449393"/>
    <lineage>
        <taxon>unclassified sequences</taxon>
        <taxon>metagenomes</taxon>
        <taxon>ecological metagenomes</taxon>
    </lineage>
</organism>
<dbReference type="EMBL" id="CAEZSR010000046">
    <property type="protein sequence ID" value="CAB4557544.1"/>
    <property type="molecule type" value="Genomic_DNA"/>
</dbReference>
<dbReference type="GO" id="GO:0005524">
    <property type="term" value="F:ATP binding"/>
    <property type="evidence" value="ECO:0007669"/>
    <property type="project" value="UniProtKB-KW"/>
</dbReference>
<protein>
    <submittedName>
        <fullName evidence="5">Unannotated protein</fullName>
    </submittedName>
</protein>
<proteinExistence type="predicted"/>
<reference evidence="5" key="1">
    <citation type="submission" date="2020-05" db="EMBL/GenBank/DDBJ databases">
        <authorList>
            <person name="Chiriac C."/>
            <person name="Salcher M."/>
            <person name="Ghai R."/>
            <person name="Kavagutti S V."/>
        </authorList>
    </citation>
    <scope>NUCLEOTIDE SEQUENCE</scope>
</reference>
<keyword evidence="1" id="KW-0547">Nucleotide-binding</keyword>
<dbReference type="InterPro" id="IPR052708">
    <property type="entry name" value="PxpC"/>
</dbReference>
<dbReference type="PANTHER" id="PTHR43309:SF3">
    <property type="entry name" value="5-OXOPROLINASE SUBUNIT C"/>
    <property type="match status" value="1"/>
</dbReference>
<dbReference type="SUPFAM" id="SSF50891">
    <property type="entry name" value="Cyclophilin-like"/>
    <property type="match status" value="1"/>
</dbReference>
<dbReference type="Pfam" id="PF02626">
    <property type="entry name" value="CT_A_B"/>
    <property type="match status" value="1"/>
</dbReference>
<dbReference type="PANTHER" id="PTHR43309">
    <property type="entry name" value="5-OXOPROLINASE SUBUNIT C"/>
    <property type="match status" value="1"/>
</dbReference>
<evidence type="ECO:0000256" key="1">
    <source>
        <dbReference type="ARBA" id="ARBA00022741"/>
    </source>
</evidence>
<dbReference type="Gene3D" id="2.40.100.10">
    <property type="entry name" value="Cyclophilin-like"/>
    <property type="match status" value="1"/>
</dbReference>
<name>A0A6J6D2M8_9ZZZZ</name>
<dbReference type="SMART" id="SM00797">
    <property type="entry name" value="AHS2"/>
    <property type="match status" value="1"/>
</dbReference>
<sequence>MSGPTSSGPTSSTATLHVERAGALTTLQDAGRPGLLRFGFPASGPMDRFAHAAANVAVGRPSGSTAIEVSLGGIALRCADAPLTVAVCGGGFAVTCAGERRTAWSVCTLLPGDTLTVAAGPWGSWCYVAVAGDLVAHRWMGSTATHVRSGLGGGVLRAGDVIVVEHARADDARDGAIDEPADLRPAGPMRVVLGPQLDRFAPDAAATLLGAPYVLTAAYDRMGVRLDGLRPALVDALAIPSAPIVRGSLQVDGDGLPTLLLSDHQTTGGYPVIATLVADDVDRVVQSRAGDEVRFVAVEPADAVREARLRAARRAQQLDAVAHRPGAHSARLLATNLIDGVFHDE</sequence>
<evidence type="ECO:0000259" key="4">
    <source>
        <dbReference type="SMART" id="SM00797"/>
    </source>
</evidence>
<gene>
    <name evidence="5" type="ORF">UFOPK1493_01516</name>
</gene>
<keyword evidence="3" id="KW-0067">ATP-binding</keyword>
<evidence type="ECO:0000313" key="5">
    <source>
        <dbReference type="EMBL" id="CAB4557544.1"/>
    </source>
</evidence>